<dbReference type="Pfam" id="PF00170">
    <property type="entry name" value="bZIP_1"/>
    <property type="match status" value="1"/>
</dbReference>
<dbReference type="OrthoDB" id="3892274at2759"/>
<sequence length="226" mass="25508">MHFPSSSDQLPEVTHISPHQSTISEVHEDLSIVPILSTFPVFSPYDHFPALTHQTLCLQIGAGESESYPWPIDQSDLGSDYNSVYCSPHPLPHAKPVFTPALGFAPAERTHTNSDRRRAQNRAAQRAFHQRKEMHTRNLEAQVATLSENYAKLVISHSKLTTAYKDLWKTMKMLTQDNDAEDEDEGEEGKESKTIARRIINSDTLRNLLEKLLSEFNGARTAKTEI</sequence>
<dbReference type="InterPro" id="IPR004827">
    <property type="entry name" value="bZIP"/>
</dbReference>
<proteinExistence type="predicted"/>
<dbReference type="GO" id="GO:0001228">
    <property type="term" value="F:DNA-binding transcription activator activity, RNA polymerase II-specific"/>
    <property type="evidence" value="ECO:0007669"/>
    <property type="project" value="TreeGrafter"/>
</dbReference>
<evidence type="ECO:0000256" key="1">
    <source>
        <dbReference type="ARBA" id="ARBA00004123"/>
    </source>
</evidence>
<dbReference type="GeneID" id="67014840"/>
<evidence type="ECO:0000313" key="5">
    <source>
        <dbReference type="Proteomes" id="UP000676310"/>
    </source>
</evidence>
<evidence type="ECO:0000256" key="2">
    <source>
        <dbReference type="ARBA" id="ARBA00023242"/>
    </source>
</evidence>
<comment type="caution">
    <text evidence="4">The sequence shown here is derived from an EMBL/GenBank/DDBJ whole genome shotgun (WGS) entry which is preliminary data.</text>
</comment>
<comment type="subcellular location">
    <subcellularLocation>
        <location evidence="1">Nucleus</location>
    </subcellularLocation>
</comment>
<evidence type="ECO:0000313" key="4">
    <source>
        <dbReference type="EMBL" id="CAG5137048.1"/>
    </source>
</evidence>
<feature type="domain" description="BZIP" evidence="3">
    <location>
        <begin position="115"/>
        <end position="167"/>
    </location>
</feature>
<keyword evidence="2" id="KW-0539">Nucleus</keyword>
<dbReference type="EMBL" id="CAJRGZ010000005">
    <property type="protein sequence ID" value="CAG5137048.1"/>
    <property type="molecule type" value="Genomic_DNA"/>
</dbReference>
<keyword evidence="5" id="KW-1185">Reference proteome</keyword>
<dbReference type="Proteomes" id="UP000676310">
    <property type="component" value="Unassembled WGS sequence"/>
</dbReference>
<accession>A0A8J2HUS9</accession>
<dbReference type="SUPFAM" id="SSF57959">
    <property type="entry name" value="Leucine zipper domain"/>
    <property type="match status" value="1"/>
</dbReference>
<evidence type="ECO:0000259" key="3">
    <source>
        <dbReference type="Pfam" id="PF00170"/>
    </source>
</evidence>
<dbReference type="GO" id="GO:0090575">
    <property type="term" value="C:RNA polymerase II transcription regulator complex"/>
    <property type="evidence" value="ECO:0007669"/>
    <property type="project" value="TreeGrafter"/>
</dbReference>
<dbReference type="PANTHER" id="PTHR40621:SF6">
    <property type="entry name" value="AP-1-LIKE TRANSCRIPTION FACTOR YAP1-RELATED"/>
    <property type="match status" value="1"/>
</dbReference>
<protein>
    <recommendedName>
        <fullName evidence="3">BZIP domain-containing protein</fullName>
    </recommendedName>
</protein>
<dbReference type="RefSeq" id="XP_043163561.1">
    <property type="nucleotide sequence ID" value="XM_043307626.1"/>
</dbReference>
<name>A0A8J2HUS9_9PLEO</name>
<reference evidence="4" key="1">
    <citation type="submission" date="2021-05" db="EMBL/GenBank/DDBJ databases">
        <authorList>
            <person name="Stam R."/>
        </authorList>
    </citation>
    <scope>NUCLEOTIDE SEQUENCE</scope>
    <source>
        <strain evidence="4">CS162</strain>
    </source>
</reference>
<dbReference type="AlphaFoldDB" id="A0A8J2HUS9"/>
<dbReference type="CDD" id="cd14688">
    <property type="entry name" value="bZIP_YAP"/>
    <property type="match status" value="1"/>
</dbReference>
<dbReference type="GO" id="GO:0000976">
    <property type="term" value="F:transcription cis-regulatory region binding"/>
    <property type="evidence" value="ECO:0007669"/>
    <property type="project" value="InterPro"/>
</dbReference>
<organism evidence="4 5">
    <name type="scientific">Alternaria atra</name>
    <dbReference type="NCBI Taxonomy" id="119953"/>
    <lineage>
        <taxon>Eukaryota</taxon>
        <taxon>Fungi</taxon>
        <taxon>Dikarya</taxon>
        <taxon>Ascomycota</taxon>
        <taxon>Pezizomycotina</taxon>
        <taxon>Dothideomycetes</taxon>
        <taxon>Pleosporomycetidae</taxon>
        <taxon>Pleosporales</taxon>
        <taxon>Pleosporineae</taxon>
        <taxon>Pleosporaceae</taxon>
        <taxon>Alternaria</taxon>
        <taxon>Alternaria sect. Ulocladioides</taxon>
    </lineage>
</organism>
<dbReference type="PANTHER" id="PTHR40621">
    <property type="entry name" value="TRANSCRIPTION FACTOR KAPC-RELATED"/>
    <property type="match status" value="1"/>
</dbReference>
<dbReference type="InterPro" id="IPR046347">
    <property type="entry name" value="bZIP_sf"/>
</dbReference>
<dbReference type="InterPro" id="IPR050936">
    <property type="entry name" value="AP-1-like"/>
</dbReference>
<gene>
    <name evidence="4" type="ORF">ALTATR162_LOCUS33</name>
</gene>
<dbReference type="Gene3D" id="1.20.5.170">
    <property type="match status" value="1"/>
</dbReference>